<dbReference type="PROSITE" id="PS01124">
    <property type="entry name" value="HTH_ARAC_FAMILY_2"/>
    <property type="match status" value="1"/>
</dbReference>
<proteinExistence type="predicted"/>
<dbReference type="InterPro" id="IPR018062">
    <property type="entry name" value="HTH_AraC-typ_CS"/>
</dbReference>
<dbReference type="PANTHER" id="PTHR11019">
    <property type="entry name" value="HTH-TYPE TRANSCRIPTIONAL REGULATOR NIMR"/>
    <property type="match status" value="1"/>
</dbReference>
<dbReference type="PANTHER" id="PTHR11019:SF199">
    <property type="entry name" value="HTH-TYPE TRANSCRIPTIONAL REGULATOR NIMR"/>
    <property type="match status" value="1"/>
</dbReference>
<dbReference type="InterPro" id="IPR003313">
    <property type="entry name" value="AraC-bd"/>
</dbReference>
<dbReference type="GO" id="GO:0003700">
    <property type="term" value="F:DNA-binding transcription factor activity"/>
    <property type="evidence" value="ECO:0007669"/>
    <property type="project" value="InterPro"/>
</dbReference>
<accession>A0A7W4UR84</accession>
<protein>
    <recommendedName>
        <fullName evidence="5">HTH-type transcriptional regulator RipA</fullName>
    </recommendedName>
    <alternativeName>
        <fullName evidence="6">Repressor of iron proteins A</fullName>
    </alternativeName>
</protein>
<dbReference type="Proteomes" id="UP000545286">
    <property type="component" value="Unassembled WGS sequence"/>
</dbReference>
<evidence type="ECO:0000313" key="9">
    <source>
        <dbReference type="Proteomes" id="UP000545286"/>
    </source>
</evidence>
<dbReference type="Gene3D" id="1.10.10.60">
    <property type="entry name" value="Homeodomain-like"/>
    <property type="match status" value="1"/>
</dbReference>
<dbReference type="SMART" id="SM00342">
    <property type="entry name" value="HTH_ARAC"/>
    <property type="match status" value="1"/>
</dbReference>
<dbReference type="Gene3D" id="2.60.120.10">
    <property type="entry name" value="Jelly Rolls"/>
    <property type="match status" value="1"/>
</dbReference>
<dbReference type="InterPro" id="IPR018060">
    <property type="entry name" value="HTH_AraC"/>
</dbReference>
<dbReference type="Pfam" id="PF02311">
    <property type="entry name" value="AraC_binding"/>
    <property type="match status" value="1"/>
</dbReference>
<evidence type="ECO:0000256" key="4">
    <source>
        <dbReference type="ARBA" id="ARBA00023163"/>
    </source>
</evidence>
<keyword evidence="3 8" id="KW-0238">DNA-binding</keyword>
<evidence type="ECO:0000259" key="7">
    <source>
        <dbReference type="PROSITE" id="PS01124"/>
    </source>
</evidence>
<keyword evidence="8" id="KW-0413">Isomerase</keyword>
<keyword evidence="9" id="KW-1185">Reference proteome</keyword>
<gene>
    <name evidence="8" type="ORF">FHX72_003288</name>
</gene>
<evidence type="ECO:0000256" key="2">
    <source>
        <dbReference type="ARBA" id="ARBA00023015"/>
    </source>
</evidence>
<evidence type="ECO:0000256" key="5">
    <source>
        <dbReference type="ARBA" id="ARBA00074140"/>
    </source>
</evidence>
<keyword evidence="4" id="KW-0804">Transcription</keyword>
<name>A0A7W4UR84_9MICO</name>
<dbReference type="SUPFAM" id="SSF51182">
    <property type="entry name" value="RmlC-like cupins"/>
    <property type="match status" value="1"/>
</dbReference>
<keyword evidence="2" id="KW-0805">Transcription regulation</keyword>
<dbReference type="FunFam" id="1.10.10.60:FF:000132">
    <property type="entry name" value="AraC family transcriptional regulator"/>
    <property type="match status" value="1"/>
</dbReference>
<evidence type="ECO:0000256" key="1">
    <source>
        <dbReference type="ARBA" id="ARBA00022491"/>
    </source>
</evidence>
<comment type="caution">
    <text evidence="8">The sequence shown here is derived from an EMBL/GenBank/DDBJ whole genome shotgun (WGS) entry which is preliminary data.</text>
</comment>
<dbReference type="PROSITE" id="PS00041">
    <property type="entry name" value="HTH_ARAC_FAMILY_1"/>
    <property type="match status" value="1"/>
</dbReference>
<dbReference type="InterPro" id="IPR011051">
    <property type="entry name" value="RmlC_Cupin_sf"/>
</dbReference>
<dbReference type="EMBL" id="JACHWJ010000005">
    <property type="protein sequence ID" value="MBB2959136.1"/>
    <property type="molecule type" value="Genomic_DNA"/>
</dbReference>
<dbReference type="InterPro" id="IPR014710">
    <property type="entry name" value="RmlC-like_jellyroll"/>
</dbReference>
<evidence type="ECO:0000256" key="6">
    <source>
        <dbReference type="ARBA" id="ARBA00079449"/>
    </source>
</evidence>
<dbReference type="RefSeq" id="WP_183626412.1">
    <property type="nucleotide sequence ID" value="NZ_JACHWJ010000005.1"/>
</dbReference>
<organism evidence="8 9">
    <name type="scientific">Pseudoclavibacter helvolus</name>
    <dbReference type="NCBI Taxonomy" id="255205"/>
    <lineage>
        <taxon>Bacteria</taxon>
        <taxon>Bacillati</taxon>
        <taxon>Actinomycetota</taxon>
        <taxon>Actinomycetes</taxon>
        <taxon>Micrococcales</taxon>
        <taxon>Microbacteriaceae</taxon>
        <taxon>Pseudoclavibacter</taxon>
    </lineage>
</organism>
<evidence type="ECO:0000313" key="8">
    <source>
        <dbReference type="EMBL" id="MBB2959136.1"/>
    </source>
</evidence>
<feature type="domain" description="HTH araC/xylS-type" evidence="7">
    <location>
        <begin position="173"/>
        <end position="273"/>
    </location>
</feature>
<sequence>MSERPGAHTGHGSWPRELTTRVLPDVQVADEVPGPFAILSESVFVSSPLEFEPHEHPLHELVWVRGGTMTVRLAESIVTVPDGYALWIPAGTLHSGRTTAKTTLFDALFDPARSPVGFTDPMTIEVTPVLASLLAYLEGTELSDDARLRAEAVVFDVLAPAEQQLSLRVPHVERLAPIVTALLADPSDDRPLEDWAKLAGVSERTVSRLFRTHTGLSVTQWRQVLRVHHALALLTEGRTVQEVSELTGYAQASTFIASFKRVMGTTPGALIGASPAGRP</sequence>
<dbReference type="GO" id="GO:0043565">
    <property type="term" value="F:sequence-specific DNA binding"/>
    <property type="evidence" value="ECO:0007669"/>
    <property type="project" value="InterPro"/>
</dbReference>
<evidence type="ECO:0000256" key="3">
    <source>
        <dbReference type="ARBA" id="ARBA00023125"/>
    </source>
</evidence>
<dbReference type="Pfam" id="PF12833">
    <property type="entry name" value="HTH_18"/>
    <property type="match status" value="1"/>
</dbReference>
<dbReference type="GO" id="GO:0016853">
    <property type="term" value="F:isomerase activity"/>
    <property type="evidence" value="ECO:0007669"/>
    <property type="project" value="UniProtKB-KW"/>
</dbReference>
<keyword evidence="1" id="KW-0678">Repressor</keyword>
<dbReference type="AlphaFoldDB" id="A0A7W4UR84"/>
<reference evidence="8 9" key="1">
    <citation type="submission" date="2020-08" db="EMBL/GenBank/DDBJ databases">
        <title>Sequencing the genomes of 1000 actinobacteria strains.</title>
        <authorList>
            <person name="Klenk H.-P."/>
        </authorList>
    </citation>
    <scope>NUCLEOTIDE SEQUENCE [LARGE SCALE GENOMIC DNA]</scope>
    <source>
        <strain evidence="8 9">DSM 20419</strain>
    </source>
</reference>
<dbReference type="InterPro" id="IPR009057">
    <property type="entry name" value="Homeodomain-like_sf"/>
</dbReference>
<dbReference type="SUPFAM" id="SSF46689">
    <property type="entry name" value="Homeodomain-like"/>
    <property type="match status" value="1"/>
</dbReference>